<keyword evidence="4" id="KW-0297">G-protein coupled receptor</keyword>
<proteinExistence type="predicted"/>
<dbReference type="AlphaFoldDB" id="A0A8S3RE91"/>
<evidence type="ECO:0000313" key="12">
    <source>
        <dbReference type="Proteomes" id="UP000683360"/>
    </source>
</evidence>
<dbReference type="Pfam" id="PF00001">
    <property type="entry name" value="7tm_1"/>
    <property type="match status" value="1"/>
</dbReference>
<evidence type="ECO:0000313" key="11">
    <source>
        <dbReference type="EMBL" id="CAG2206925.1"/>
    </source>
</evidence>
<feature type="compositionally biased region" description="Polar residues" evidence="8">
    <location>
        <begin position="261"/>
        <end position="280"/>
    </location>
</feature>
<organism evidence="11 12">
    <name type="scientific">Mytilus edulis</name>
    <name type="common">Blue mussel</name>
    <dbReference type="NCBI Taxonomy" id="6550"/>
    <lineage>
        <taxon>Eukaryota</taxon>
        <taxon>Metazoa</taxon>
        <taxon>Spiralia</taxon>
        <taxon>Lophotrochozoa</taxon>
        <taxon>Mollusca</taxon>
        <taxon>Bivalvia</taxon>
        <taxon>Autobranchia</taxon>
        <taxon>Pteriomorphia</taxon>
        <taxon>Mytilida</taxon>
        <taxon>Mytiloidea</taxon>
        <taxon>Mytilidae</taxon>
        <taxon>Mytilinae</taxon>
        <taxon>Mytilus</taxon>
    </lineage>
</organism>
<evidence type="ECO:0000256" key="9">
    <source>
        <dbReference type="SAM" id="Phobius"/>
    </source>
</evidence>
<feature type="region of interest" description="Disordered" evidence="8">
    <location>
        <begin position="261"/>
        <end position="282"/>
    </location>
</feature>
<accession>A0A8S3RE91</accession>
<feature type="region of interest" description="Disordered" evidence="8">
    <location>
        <begin position="230"/>
        <end position="249"/>
    </location>
</feature>
<evidence type="ECO:0000256" key="8">
    <source>
        <dbReference type="SAM" id="MobiDB-lite"/>
    </source>
</evidence>
<dbReference type="PRINTS" id="PR00237">
    <property type="entry name" value="GPCRRHODOPSN"/>
</dbReference>
<feature type="transmembrane region" description="Helical" evidence="9">
    <location>
        <begin position="94"/>
        <end position="112"/>
    </location>
</feature>
<dbReference type="InterPro" id="IPR017452">
    <property type="entry name" value="GPCR_Rhodpsn_7TM"/>
</dbReference>
<dbReference type="InterPro" id="IPR000276">
    <property type="entry name" value="GPCR_Rhodpsn"/>
</dbReference>
<feature type="transmembrane region" description="Helical" evidence="9">
    <location>
        <begin position="133"/>
        <end position="153"/>
    </location>
</feature>
<feature type="domain" description="G-protein coupled receptors family 1 profile" evidence="10">
    <location>
        <begin position="34"/>
        <end position="357"/>
    </location>
</feature>
<dbReference type="GO" id="GO:0004930">
    <property type="term" value="F:G protein-coupled receptor activity"/>
    <property type="evidence" value="ECO:0007669"/>
    <property type="project" value="UniProtKB-KW"/>
</dbReference>
<dbReference type="Gene3D" id="1.20.1070.10">
    <property type="entry name" value="Rhodopsin 7-helix transmembrane proteins"/>
    <property type="match status" value="1"/>
</dbReference>
<dbReference type="PANTHER" id="PTHR24238:SF47">
    <property type="entry name" value="ECDYSTEROIDS_DOPAMINE RECEPTOR-RELATED"/>
    <property type="match status" value="1"/>
</dbReference>
<keyword evidence="3 9" id="KW-1133">Transmembrane helix</keyword>
<dbReference type="Proteomes" id="UP000683360">
    <property type="component" value="Unassembled WGS sequence"/>
</dbReference>
<keyword evidence="5 9" id="KW-0472">Membrane</keyword>
<gene>
    <name evidence="11" type="ORF">MEDL_21210</name>
</gene>
<feature type="transmembrane region" description="Helical" evidence="9">
    <location>
        <begin position="296"/>
        <end position="320"/>
    </location>
</feature>
<comment type="caution">
    <text evidence="11">The sequence shown here is derived from an EMBL/GenBank/DDBJ whole genome shotgun (WGS) entry which is preliminary data.</text>
</comment>
<sequence length="380" mass="43236">MDNITVSQWNDMITKTLIPNIVILSIYIVLGTCGNVLVLLVYSFQMKEPSDERYFIPILAAYDLIATIYCGVYIIQCLNQVTFTHNILCKTTQFFVGLTTFVPVLLLVIIAVQRYLKVCLPLKRELTLHVKRTALILIIVMSSLVALPIPFVYGSVQFHSLATGIKGTRCGKLKEGHQLERAVYAIVLGILAVATVTTLIVLYLLIGSTVFRQLKRNTCKSSRVEFRNSMSKTDEGGASTTGKSCDDQNDITADLDTKLPSSSKEQRLENNPQTTLSQLVGSKKRQKDNRRITHKLSIMFFVITLVFIFSFLPIVMLLLVEGLNKDFWEKMSNTERPSFMFLYHMFIINNIVNPFIYAFMDIKFREEATVFLNRVFQCKF</sequence>
<dbReference type="CDD" id="cd00637">
    <property type="entry name" value="7tm_classA_rhodopsin-like"/>
    <property type="match status" value="1"/>
</dbReference>
<comment type="subcellular location">
    <subcellularLocation>
        <location evidence="1">Membrane</location>
        <topology evidence="1">Multi-pass membrane protein</topology>
    </subcellularLocation>
</comment>
<name>A0A8S3RE91_MYTED</name>
<dbReference type="SUPFAM" id="SSF81321">
    <property type="entry name" value="Family A G protein-coupled receptor-like"/>
    <property type="match status" value="1"/>
</dbReference>
<evidence type="ECO:0000256" key="2">
    <source>
        <dbReference type="ARBA" id="ARBA00022692"/>
    </source>
</evidence>
<feature type="transmembrane region" description="Helical" evidence="9">
    <location>
        <begin position="340"/>
        <end position="360"/>
    </location>
</feature>
<keyword evidence="6" id="KW-0675">Receptor</keyword>
<dbReference type="PANTHER" id="PTHR24238">
    <property type="entry name" value="G-PROTEIN COUPLED RECEPTOR"/>
    <property type="match status" value="1"/>
</dbReference>
<evidence type="ECO:0000259" key="10">
    <source>
        <dbReference type="PROSITE" id="PS50262"/>
    </source>
</evidence>
<evidence type="ECO:0000256" key="3">
    <source>
        <dbReference type="ARBA" id="ARBA00022989"/>
    </source>
</evidence>
<dbReference type="GO" id="GO:0016020">
    <property type="term" value="C:membrane"/>
    <property type="evidence" value="ECO:0007669"/>
    <property type="project" value="UniProtKB-SubCell"/>
</dbReference>
<keyword evidence="7" id="KW-0807">Transducer</keyword>
<evidence type="ECO:0000256" key="1">
    <source>
        <dbReference type="ARBA" id="ARBA00004141"/>
    </source>
</evidence>
<dbReference type="EMBL" id="CAJPWZ010001065">
    <property type="protein sequence ID" value="CAG2206925.1"/>
    <property type="molecule type" value="Genomic_DNA"/>
</dbReference>
<keyword evidence="2 9" id="KW-0812">Transmembrane</keyword>
<feature type="transmembrane region" description="Helical" evidence="9">
    <location>
        <begin position="54"/>
        <end position="74"/>
    </location>
</feature>
<evidence type="ECO:0000256" key="5">
    <source>
        <dbReference type="ARBA" id="ARBA00023136"/>
    </source>
</evidence>
<feature type="transmembrane region" description="Helical" evidence="9">
    <location>
        <begin position="20"/>
        <end position="42"/>
    </location>
</feature>
<evidence type="ECO:0000256" key="7">
    <source>
        <dbReference type="ARBA" id="ARBA00023224"/>
    </source>
</evidence>
<protein>
    <submittedName>
        <fullName evidence="11">CCKBR</fullName>
    </submittedName>
</protein>
<evidence type="ECO:0000256" key="4">
    <source>
        <dbReference type="ARBA" id="ARBA00023040"/>
    </source>
</evidence>
<evidence type="ECO:0000256" key="6">
    <source>
        <dbReference type="ARBA" id="ARBA00023170"/>
    </source>
</evidence>
<feature type="transmembrane region" description="Helical" evidence="9">
    <location>
        <begin position="182"/>
        <end position="206"/>
    </location>
</feature>
<dbReference type="OrthoDB" id="6077868at2759"/>
<dbReference type="PROSITE" id="PS50262">
    <property type="entry name" value="G_PROTEIN_RECEP_F1_2"/>
    <property type="match status" value="1"/>
</dbReference>
<keyword evidence="12" id="KW-1185">Reference proteome</keyword>
<reference evidence="11" key="1">
    <citation type="submission" date="2021-03" db="EMBL/GenBank/DDBJ databases">
        <authorList>
            <person name="Bekaert M."/>
        </authorList>
    </citation>
    <scope>NUCLEOTIDE SEQUENCE</scope>
</reference>